<feature type="region of interest" description="Disordered" evidence="1">
    <location>
        <begin position="1"/>
        <end position="41"/>
    </location>
</feature>
<reference evidence="2" key="1">
    <citation type="submission" date="2010-08" db="EMBL/GenBank/DDBJ databases">
        <authorList>
            <person name="Weinstock G."/>
            <person name="Sodergren E."/>
            <person name="Clifton S."/>
            <person name="Fulton L."/>
            <person name="Fulton B."/>
            <person name="Courtney L."/>
            <person name="Fronick C."/>
            <person name="Harrison M."/>
            <person name="Strong C."/>
            <person name="Farmer C."/>
            <person name="Delahaunty K."/>
            <person name="Markovic C."/>
            <person name="Hall O."/>
            <person name="Minx P."/>
            <person name="Tomlinson C."/>
            <person name="Mitreva M."/>
            <person name="Hou S."/>
            <person name="Chen J."/>
            <person name="Wollam A."/>
            <person name="Pepin K.H."/>
            <person name="Johnson M."/>
            <person name="Bhonagiri V."/>
            <person name="Zhang X."/>
            <person name="Suruliraj S."/>
            <person name="Warren W."/>
            <person name="Chinwalla A."/>
            <person name="Mardis E.R."/>
            <person name="Wilson R.K."/>
        </authorList>
    </citation>
    <scope>NUCLEOTIDE SEQUENCE [LARGE SCALE GENOMIC DNA]</scope>
    <source>
        <strain evidence="2">HL044PA1</strain>
    </source>
</reference>
<comment type="caution">
    <text evidence="2">The sequence shown here is derived from an EMBL/GenBank/DDBJ whole genome shotgun (WGS) entry which is preliminary data.</text>
</comment>
<protein>
    <submittedName>
        <fullName evidence="2">Uncharacterized protein</fullName>
    </submittedName>
</protein>
<evidence type="ECO:0000313" key="2">
    <source>
        <dbReference type="EMBL" id="EFS91710.1"/>
    </source>
</evidence>
<keyword evidence="3" id="KW-1185">Reference proteome</keyword>
<feature type="compositionally biased region" description="Polar residues" evidence="1">
    <location>
        <begin position="17"/>
        <end position="27"/>
    </location>
</feature>
<feature type="compositionally biased region" description="Basic and acidic residues" evidence="1">
    <location>
        <begin position="32"/>
        <end position="41"/>
    </location>
</feature>
<proteinExistence type="predicted"/>
<evidence type="ECO:0000256" key="1">
    <source>
        <dbReference type="SAM" id="MobiDB-lite"/>
    </source>
</evidence>
<name>A0ABN0C3E0_9ACTN</name>
<gene>
    <name evidence="2" type="ORF">HMPREF9607_02220</name>
</gene>
<organism evidence="2 3">
    <name type="scientific">Cutibacterium modestum HL044PA1</name>
    <dbReference type="NCBI Taxonomy" id="765109"/>
    <lineage>
        <taxon>Bacteria</taxon>
        <taxon>Bacillati</taxon>
        <taxon>Actinomycetota</taxon>
        <taxon>Actinomycetes</taxon>
        <taxon>Propionibacteriales</taxon>
        <taxon>Propionibacteriaceae</taxon>
        <taxon>Cutibacterium</taxon>
        <taxon>Cutibacterium modestum</taxon>
    </lineage>
</organism>
<dbReference type="Proteomes" id="UP000003179">
    <property type="component" value="Unassembled WGS sequence"/>
</dbReference>
<sequence>MWPTGVSGFPIDEFNRQLKTPPTSQLSRLARARCEPGGRAR</sequence>
<accession>A0ABN0C3E0</accession>
<dbReference type="EMBL" id="ADZU01000034">
    <property type="protein sequence ID" value="EFS91710.1"/>
    <property type="molecule type" value="Genomic_DNA"/>
</dbReference>
<evidence type="ECO:0000313" key="3">
    <source>
        <dbReference type="Proteomes" id="UP000003179"/>
    </source>
</evidence>